<feature type="coiled-coil region" evidence="1">
    <location>
        <begin position="167"/>
        <end position="201"/>
    </location>
</feature>
<dbReference type="Pfam" id="PF21046">
    <property type="entry name" value="Rad26-like_C"/>
    <property type="match status" value="1"/>
</dbReference>
<sequence>MAYNVNNDEDDFLGDDFDDIPANTLRDLETKAILCTQHVNSIAPAGPESYGQKSTQNITGNGQQSLGRDASALTASIEGPDGSDYGFDDEDVINLDAPSTIYNPTLRPANHGDRNIAHVQLIENVPNVGTAGRPYQVAHRTNSQQYSQHHNGRHATVKDAGDESYTEFKASDQLTDLQKRVKELEQDRNTLLKNVEDAKASALSKAGEIAIVRSNHDKASKEYERRLAVIQNLHAEQIEKQKRELELARKDREKVETTNKFLEHDLAQEADRARQIRRTLQDRPINVRHQSTDHQQSPVATPKRGKIAPFRDGFEDDEVMLVSPSKSKQKAKQSTPKAAGKRKRPVENSPIKPLDIDGPPEPPSEPPNSGKTSLNATKFVLPLRPAVEDQRFKFLQKVMNHRTSEDHARTFEVLSQYKLASKPDTTLSSQLNDEMAFRTYNNMESSFPIEFCRILISLWRQCVNERIYAPIYLLIDLLQFILDIEPVSLAAGLIEDIVPVVINSVDLVALPIAKSSLDPSLKLSENQTRVAKEIDALACLRVFQNIVETSKVIPGSTTSFWRRTEFDFVLLMLNKAQPLPQIMLMLRLLATSAHETTFGAICDEASPVGQQRQQKQETDLLDRLTSLLIDKPQKPDNTPYSKTDILELRLEVLNVLFAFSMTGHGTVSLVHHRYAIGRLIRFLQDAVNSLYLLLPTPESLSLDTNSPLTPHQLASKSINLLTRLLRHLLIKSDSNPIQVNVRDKVAVIHGGSHKFYVALSRLAFSERVVLEAGIDGATVDAAHDILDSVLSPEEGEAFGEVFESPRRTA</sequence>
<dbReference type="Pfam" id="PF12331">
    <property type="entry name" value="Rad26-like_helical_rpts"/>
    <property type="match status" value="1"/>
</dbReference>
<dbReference type="InterPro" id="IPR022093">
    <property type="entry name" value="Rad26-like_helical"/>
</dbReference>
<dbReference type="Proteomes" id="UP000800092">
    <property type="component" value="Unassembled WGS sequence"/>
</dbReference>
<keyword evidence="7" id="KW-1185">Reference proteome</keyword>
<evidence type="ECO:0000256" key="1">
    <source>
        <dbReference type="SAM" id="Coils"/>
    </source>
</evidence>
<feature type="region of interest" description="Disordered" evidence="2">
    <location>
        <begin position="45"/>
        <end position="69"/>
    </location>
</feature>
<dbReference type="OrthoDB" id="5245063at2759"/>
<dbReference type="EMBL" id="ML991831">
    <property type="protein sequence ID" value="KAF2231126.1"/>
    <property type="molecule type" value="Genomic_DNA"/>
</dbReference>
<feature type="region of interest" description="Disordered" evidence="2">
    <location>
        <begin position="281"/>
        <end position="374"/>
    </location>
</feature>
<organism evidence="6 7">
    <name type="scientific">Viridothelium virens</name>
    <name type="common">Speckled blister lichen</name>
    <name type="synonym">Trypethelium virens</name>
    <dbReference type="NCBI Taxonomy" id="1048519"/>
    <lineage>
        <taxon>Eukaryota</taxon>
        <taxon>Fungi</taxon>
        <taxon>Dikarya</taxon>
        <taxon>Ascomycota</taxon>
        <taxon>Pezizomycotina</taxon>
        <taxon>Dothideomycetes</taxon>
        <taxon>Dothideomycetes incertae sedis</taxon>
        <taxon>Trypetheliales</taxon>
        <taxon>Trypetheliaceae</taxon>
        <taxon>Viridothelium</taxon>
    </lineage>
</organism>
<protein>
    <recommendedName>
        <fullName evidence="8">DNA repair protein Rad26</fullName>
    </recommendedName>
</protein>
<evidence type="ECO:0000313" key="6">
    <source>
        <dbReference type="EMBL" id="KAF2231126.1"/>
    </source>
</evidence>
<dbReference type="InterPro" id="IPR048380">
    <property type="entry name" value="Rad26-like_N"/>
</dbReference>
<dbReference type="InterPro" id="IPR048379">
    <property type="entry name" value="Rad26-like_C"/>
</dbReference>
<feature type="domain" description="Rad26-like C-terminal" evidence="4">
    <location>
        <begin position="740"/>
        <end position="802"/>
    </location>
</feature>
<dbReference type="AlphaFoldDB" id="A0A6A6GZ77"/>
<feature type="domain" description="Rad26-like helical repeats" evidence="3">
    <location>
        <begin position="500"/>
        <end position="728"/>
    </location>
</feature>
<feature type="domain" description="Rad26-like N-terminal" evidence="5">
    <location>
        <begin position="394"/>
        <end position="436"/>
    </location>
</feature>
<keyword evidence="1" id="KW-0175">Coiled coil</keyword>
<accession>A0A6A6GZ77</accession>
<feature type="coiled-coil region" evidence="1">
    <location>
        <begin position="231"/>
        <end position="265"/>
    </location>
</feature>
<evidence type="ECO:0000259" key="4">
    <source>
        <dbReference type="Pfam" id="PF21046"/>
    </source>
</evidence>
<evidence type="ECO:0000259" key="5">
    <source>
        <dbReference type="Pfam" id="PF21048"/>
    </source>
</evidence>
<gene>
    <name evidence="6" type="ORF">EV356DRAFT_452629</name>
</gene>
<evidence type="ECO:0000259" key="3">
    <source>
        <dbReference type="Pfam" id="PF12331"/>
    </source>
</evidence>
<evidence type="ECO:0000256" key="2">
    <source>
        <dbReference type="SAM" id="MobiDB-lite"/>
    </source>
</evidence>
<feature type="compositionally biased region" description="Polar residues" evidence="2">
    <location>
        <begin position="51"/>
        <end position="66"/>
    </location>
</feature>
<evidence type="ECO:0000313" key="7">
    <source>
        <dbReference type="Proteomes" id="UP000800092"/>
    </source>
</evidence>
<proteinExistence type="predicted"/>
<evidence type="ECO:0008006" key="8">
    <source>
        <dbReference type="Google" id="ProtNLM"/>
    </source>
</evidence>
<reference evidence="6" key="1">
    <citation type="journal article" date="2020" name="Stud. Mycol.">
        <title>101 Dothideomycetes genomes: a test case for predicting lifestyles and emergence of pathogens.</title>
        <authorList>
            <person name="Haridas S."/>
            <person name="Albert R."/>
            <person name="Binder M."/>
            <person name="Bloem J."/>
            <person name="Labutti K."/>
            <person name="Salamov A."/>
            <person name="Andreopoulos B."/>
            <person name="Baker S."/>
            <person name="Barry K."/>
            <person name="Bills G."/>
            <person name="Bluhm B."/>
            <person name="Cannon C."/>
            <person name="Castanera R."/>
            <person name="Culley D."/>
            <person name="Daum C."/>
            <person name="Ezra D."/>
            <person name="Gonzalez J."/>
            <person name="Henrissat B."/>
            <person name="Kuo A."/>
            <person name="Liang C."/>
            <person name="Lipzen A."/>
            <person name="Lutzoni F."/>
            <person name="Magnuson J."/>
            <person name="Mondo S."/>
            <person name="Nolan M."/>
            <person name="Ohm R."/>
            <person name="Pangilinan J."/>
            <person name="Park H.-J."/>
            <person name="Ramirez L."/>
            <person name="Alfaro M."/>
            <person name="Sun H."/>
            <person name="Tritt A."/>
            <person name="Yoshinaga Y."/>
            <person name="Zwiers L.-H."/>
            <person name="Turgeon B."/>
            <person name="Goodwin S."/>
            <person name="Spatafora J."/>
            <person name="Crous P."/>
            <person name="Grigoriev I."/>
        </authorList>
    </citation>
    <scope>NUCLEOTIDE SEQUENCE</scope>
    <source>
        <strain evidence="6">Tuck. ex Michener</strain>
    </source>
</reference>
<name>A0A6A6GZ77_VIRVR</name>
<dbReference type="Pfam" id="PF21048">
    <property type="entry name" value="Rad26-like_N"/>
    <property type="match status" value="1"/>
</dbReference>